<protein>
    <submittedName>
        <fullName evidence="5">TetR family transcriptional regulator</fullName>
    </submittedName>
</protein>
<feature type="DNA-binding region" description="H-T-H motif" evidence="2">
    <location>
        <begin position="37"/>
        <end position="56"/>
    </location>
</feature>
<evidence type="ECO:0000259" key="4">
    <source>
        <dbReference type="PROSITE" id="PS50977"/>
    </source>
</evidence>
<accession>A0A939RXF7</accession>
<dbReference type="SUPFAM" id="SSF48498">
    <property type="entry name" value="Tetracyclin repressor-like, C-terminal domain"/>
    <property type="match status" value="1"/>
</dbReference>
<dbReference type="Pfam" id="PF00440">
    <property type="entry name" value="TetR_N"/>
    <property type="match status" value="1"/>
</dbReference>
<name>A0A939RXF7_9MICO</name>
<dbReference type="Proteomes" id="UP000664398">
    <property type="component" value="Unassembled WGS sequence"/>
</dbReference>
<dbReference type="PROSITE" id="PS50977">
    <property type="entry name" value="HTH_TETR_2"/>
    <property type="match status" value="1"/>
</dbReference>
<dbReference type="AlphaFoldDB" id="A0A939RXF7"/>
<dbReference type="Gene3D" id="1.10.357.10">
    <property type="entry name" value="Tetracycline Repressor, domain 2"/>
    <property type="match status" value="1"/>
</dbReference>
<feature type="region of interest" description="Disordered" evidence="3">
    <location>
        <begin position="189"/>
        <end position="221"/>
    </location>
</feature>
<proteinExistence type="predicted"/>
<evidence type="ECO:0000256" key="1">
    <source>
        <dbReference type="ARBA" id="ARBA00023125"/>
    </source>
</evidence>
<evidence type="ECO:0000313" key="5">
    <source>
        <dbReference type="EMBL" id="MBO1806062.1"/>
    </source>
</evidence>
<evidence type="ECO:0000256" key="3">
    <source>
        <dbReference type="SAM" id="MobiDB-lite"/>
    </source>
</evidence>
<dbReference type="GO" id="GO:0000976">
    <property type="term" value="F:transcription cis-regulatory region binding"/>
    <property type="evidence" value="ECO:0007669"/>
    <property type="project" value="TreeGrafter"/>
</dbReference>
<comment type="caution">
    <text evidence="5">The sequence shown here is derived from an EMBL/GenBank/DDBJ whole genome shotgun (WGS) entry which is preliminary data.</text>
</comment>
<keyword evidence="6" id="KW-1185">Reference proteome</keyword>
<dbReference type="SUPFAM" id="SSF46689">
    <property type="entry name" value="Homeodomain-like"/>
    <property type="match status" value="1"/>
</dbReference>
<dbReference type="RefSeq" id="WP_208046529.1">
    <property type="nucleotide sequence ID" value="NZ_JAGDYL010000023.1"/>
</dbReference>
<feature type="compositionally biased region" description="Low complexity" evidence="3">
    <location>
        <begin position="196"/>
        <end position="214"/>
    </location>
</feature>
<dbReference type="PANTHER" id="PTHR30055:SF231">
    <property type="entry name" value="TRANSCRIPTIONAL REGULATORY PROTEIN (PROBABLY DEOR-FAMILY)-RELATED"/>
    <property type="match status" value="1"/>
</dbReference>
<dbReference type="InterPro" id="IPR050109">
    <property type="entry name" value="HTH-type_TetR-like_transc_reg"/>
</dbReference>
<dbReference type="GO" id="GO:0003700">
    <property type="term" value="F:DNA-binding transcription factor activity"/>
    <property type="evidence" value="ECO:0007669"/>
    <property type="project" value="TreeGrafter"/>
</dbReference>
<keyword evidence="1 2" id="KW-0238">DNA-binding</keyword>
<dbReference type="EMBL" id="JAGDYL010000023">
    <property type="protein sequence ID" value="MBO1806062.1"/>
    <property type="molecule type" value="Genomic_DNA"/>
</dbReference>
<dbReference type="InterPro" id="IPR036271">
    <property type="entry name" value="Tet_transcr_reg_TetR-rel_C_sf"/>
</dbReference>
<reference evidence="5" key="1">
    <citation type="submission" date="2021-03" db="EMBL/GenBank/DDBJ databases">
        <title>Leucobacter chromiisoli sp. nov., isolated from chromium-containing soil of chemical plant.</title>
        <authorList>
            <person name="Xu Z."/>
        </authorList>
    </citation>
    <scope>NUCLEOTIDE SEQUENCE</scope>
    <source>
        <strain evidence="5">A2</strain>
    </source>
</reference>
<gene>
    <name evidence="5" type="ORF">J4H91_12175</name>
</gene>
<dbReference type="InterPro" id="IPR001647">
    <property type="entry name" value="HTH_TetR"/>
</dbReference>
<sequence length="221" mass="23471">MHATQPAPGKRDPEGRRRAILDAAAELIVENGPAAITHRAIAARAGVSLGSTTQYFASIDELREQALQRIADDIDRNLAEMEATIPDLLGDVEHAMVPLRDFLRDRRAVDGELALIASGTVDARMRALARRWNDRLAAMLAPHIGRARAAAITVYLDGATVHAALHDEPLSLDDLAAAVRALLAMPDASAPRSAIPRPGTGPTTASPAPATTPTDTERPLP</sequence>
<organism evidence="5 6">
    <name type="scientific">Leucobacter ruminantium</name>
    <dbReference type="NCBI Taxonomy" id="1289170"/>
    <lineage>
        <taxon>Bacteria</taxon>
        <taxon>Bacillati</taxon>
        <taxon>Actinomycetota</taxon>
        <taxon>Actinomycetes</taxon>
        <taxon>Micrococcales</taxon>
        <taxon>Microbacteriaceae</taxon>
        <taxon>Leucobacter</taxon>
    </lineage>
</organism>
<feature type="domain" description="HTH tetR-type" evidence="4">
    <location>
        <begin position="14"/>
        <end position="74"/>
    </location>
</feature>
<dbReference type="PANTHER" id="PTHR30055">
    <property type="entry name" value="HTH-TYPE TRANSCRIPTIONAL REGULATOR RUTR"/>
    <property type="match status" value="1"/>
</dbReference>
<evidence type="ECO:0000256" key="2">
    <source>
        <dbReference type="PROSITE-ProRule" id="PRU00335"/>
    </source>
</evidence>
<evidence type="ECO:0000313" key="6">
    <source>
        <dbReference type="Proteomes" id="UP000664398"/>
    </source>
</evidence>
<dbReference type="InterPro" id="IPR009057">
    <property type="entry name" value="Homeodomain-like_sf"/>
</dbReference>
<dbReference type="PRINTS" id="PR00455">
    <property type="entry name" value="HTHTETR"/>
</dbReference>